<dbReference type="InParanoid" id="M1D843"/>
<keyword evidence="3" id="KW-1185">Reference proteome</keyword>
<keyword evidence="1" id="KW-1133">Transmembrane helix</keyword>
<keyword evidence="1" id="KW-0472">Membrane</keyword>
<accession>M1D843</accession>
<dbReference type="PaxDb" id="4113-PGSC0003DMT400084816"/>
<dbReference type="AlphaFoldDB" id="M1D843"/>
<evidence type="ECO:0000313" key="3">
    <source>
        <dbReference type="Proteomes" id="UP000011115"/>
    </source>
</evidence>
<protein>
    <submittedName>
        <fullName evidence="2">Gag-pol polyprotein</fullName>
    </submittedName>
</protein>
<reference evidence="3" key="1">
    <citation type="journal article" date="2011" name="Nature">
        <title>Genome sequence and analysis of the tuber crop potato.</title>
        <authorList>
            <consortium name="The Potato Genome Sequencing Consortium"/>
        </authorList>
    </citation>
    <scope>NUCLEOTIDE SEQUENCE [LARGE SCALE GENOMIC DNA]</scope>
    <source>
        <strain evidence="3">cv. DM1-3 516 R44</strain>
    </source>
</reference>
<reference evidence="2" key="2">
    <citation type="submission" date="2015-06" db="UniProtKB">
        <authorList>
            <consortium name="EnsemblPlants"/>
        </authorList>
    </citation>
    <scope>IDENTIFICATION</scope>
    <source>
        <strain evidence="2">DM1-3 516 R44</strain>
    </source>
</reference>
<feature type="transmembrane region" description="Helical" evidence="1">
    <location>
        <begin position="14"/>
        <end position="33"/>
    </location>
</feature>
<dbReference type="Gramene" id="PGSC0003DMT400084816">
    <property type="protein sequence ID" value="PGSC0003DMT400084816"/>
    <property type="gene ID" value="PGSC0003DMG400034387"/>
</dbReference>
<organism evidence="2 3">
    <name type="scientific">Solanum tuberosum</name>
    <name type="common">Potato</name>
    <dbReference type="NCBI Taxonomy" id="4113"/>
    <lineage>
        <taxon>Eukaryota</taxon>
        <taxon>Viridiplantae</taxon>
        <taxon>Streptophyta</taxon>
        <taxon>Embryophyta</taxon>
        <taxon>Tracheophyta</taxon>
        <taxon>Spermatophyta</taxon>
        <taxon>Magnoliopsida</taxon>
        <taxon>eudicotyledons</taxon>
        <taxon>Gunneridae</taxon>
        <taxon>Pentapetalae</taxon>
        <taxon>asterids</taxon>
        <taxon>lamiids</taxon>
        <taxon>Solanales</taxon>
        <taxon>Solanaceae</taxon>
        <taxon>Solanoideae</taxon>
        <taxon>Solaneae</taxon>
        <taxon>Solanum</taxon>
    </lineage>
</organism>
<name>M1D843_SOLTU</name>
<sequence length="170" mass="18805">MGDTPNEIATHCHFSHFLLQLSVTFGGLVAYSACRRMISVIFRFSFSLLFCIGTFGTSRRADGHIGVSPNRFGESQIMPPRRANARNANTAPPVLDQQVLNAEFRKAILMLAQSVANQNNQRVLVPPNGNVGSAVARVRNFIRINPPEFLGSQVGKDPQNIIERSRRSIK</sequence>
<proteinExistence type="predicted"/>
<evidence type="ECO:0000313" key="2">
    <source>
        <dbReference type="EnsemblPlants" id="PGSC0003DMT400084816"/>
    </source>
</evidence>
<keyword evidence="1" id="KW-0812">Transmembrane</keyword>
<dbReference type="HOGENOM" id="CLU_1573385_0_0_1"/>
<evidence type="ECO:0000256" key="1">
    <source>
        <dbReference type="SAM" id="Phobius"/>
    </source>
</evidence>
<dbReference type="EnsemblPlants" id="PGSC0003DMT400084816">
    <property type="protein sequence ID" value="PGSC0003DMT400084816"/>
    <property type="gene ID" value="PGSC0003DMG400034387"/>
</dbReference>
<dbReference type="Proteomes" id="UP000011115">
    <property type="component" value="Unassembled WGS sequence"/>
</dbReference>